<gene>
    <name evidence="2" type="ORF">TOPH_08333</name>
</gene>
<proteinExistence type="predicted"/>
<organism evidence="2 3">
    <name type="scientific">Tolypocladium ophioglossoides (strain CBS 100239)</name>
    <name type="common">Snaketongue truffleclub</name>
    <name type="synonym">Elaphocordyceps ophioglossoides</name>
    <dbReference type="NCBI Taxonomy" id="1163406"/>
    <lineage>
        <taxon>Eukaryota</taxon>
        <taxon>Fungi</taxon>
        <taxon>Dikarya</taxon>
        <taxon>Ascomycota</taxon>
        <taxon>Pezizomycotina</taxon>
        <taxon>Sordariomycetes</taxon>
        <taxon>Hypocreomycetidae</taxon>
        <taxon>Hypocreales</taxon>
        <taxon>Ophiocordycipitaceae</taxon>
        <taxon>Tolypocladium</taxon>
    </lineage>
</organism>
<protein>
    <submittedName>
        <fullName evidence="2">Uncharacterized protein</fullName>
    </submittedName>
</protein>
<name>A0A0L0MZX7_TOLOC</name>
<accession>A0A0L0MZX7</accession>
<dbReference type="OrthoDB" id="4922220at2759"/>
<evidence type="ECO:0000313" key="2">
    <source>
        <dbReference type="EMBL" id="KND87035.1"/>
    </source>
</evidence>
<evidence type="ECO:0000313" key="3">
    <source>
        <dbReference type="Proteomes" id="UP000036947"/>
    </source>
</evidence>
<feature type="region of interest" description="Disordered" evidence="1">
    <location>
        <begin position="27"/>
        <end position="48"/>
    </location>
</feature>
<feature type="compositionally biased region" description="Low complexity" evidence="1">
    <location>
        <begin position="34"/>
        <end position="48"/>
    </location>
</feature>
<sequence>MADQYPSMAAEWLNMFDNASAELAGGPLGLAQSTNTAQPTNPTQTTNPAQLPQFSYPALSAHSLQTVDPAQLTQSTKNGLGQGGTQALINNELEGVGDRMIVIEAQLRWIYDNQQEIIKTLSALEKTVNAIAEDVRADSWTTDDRTSQSSSEYSEPMSDTSDDDDLHVFNLEELDGVDDLDRYL</sequence>
<dbReference type="AlphaFoldDB" id="A0A0L0MZX7"/>
<dbReference type="EMBL" id="LFRF01000043">
    <property type="protein sequence ID" value="KND87035.1"/>
    <property type="molecule type" value="Genomic_DNA"/>
</dbReference>
<dbReference type="Proteomes" id="UP000036947">
    <property type="component" value="Unassembled WGS sequence"/>
</dbReference>
<keyword evidence="3" id="KW-1185">Reference proteome</keyword>
<feature type="region of interest" description="Disordered" evidence="1">
    <location>
        <begin position="139"/>
        <end position="166"/>
    </location>
</feature>
<comment type="caution">
    <text evidence="2">The sequence shown here is derived from an EMBL/GenBank/DDBJ whole genome shotgun (WGS) entry which is preliminary data.</text>
</comment>
<evidence type="ECO:0000256" key="1">
    <source>
        <dbReference type="SAM" id="MobiDB-lite"/>
    </source>
</evidence>
<reference evidence="2 3" key="1">
    <citation type="journal article" date="2015" name="BMC Genomics">
        <title>The genome of the truffle-parasite Tolypocladium ophioglossoides and the evolution of antifungal peptaibiotics.</title>
        <authorList>
            <person name="Quandt C.A."/>
            <person name="Bushley K.E."/>
            <person name="Spatafora J.W."/>
        </authorList>
    </citation>
    <scope>NUCLEOTIDE SEQUENCE [LARGE SCALE GENOMIC DNA]</scope>
    <source>
        <strain evidence="2 3">CBS 100239</strain>
    </source>
</reference>
<feature type="compositionally biased region" description="Low complexity" evidence="1">
    <location>
        <begin position="147"/>
        <end position="159"/>
    </location>
</feature>